<sequence>MRRYFFYLIVFCACIQLSCGYATRPLPVVTIKGHPAECKPGHLDHVLPCYLTEKEPDFQWTQESKQTEIIKIDDNNHQVKKYSLKLVSLRWRQGEKDQVDMPIWQHRLTIYIPEKVTIDTALLYIDGGIINQTENNKIPVRDNGLDFPRIAARSQSVVIDLKDVPNQFLRFGNGEPLREDNLIAYTWSRFMTNPVENANWPLRMPMVKAVVSAMNASQEMLKEKKLAINNFVISGASKRGWTAWLVASMDTRVTAVIPIVADFLNLTKVFQHLFRVYPQGNPSIAAYMPIRHMIGTDPMNKLLSIIDPYQYRHLLTMPKYAISASGDSFLPPDISQFFFPDLLGRKWLRVLPNINHYVFNADPNIVSEAVESFYGAFIKAMPIPELTWKYEQGTLNLSSSVLPKSARLWQASNSEARDFRQTKDNVHASDFVATPLKFTCDKNCTLAINLPAPKKGWNASFAEVSYGNPPYQDLVFTTRLIITPDHYPESEPSDGNVIPQVTNNNLSK</sequence>
<gene>
    <name evidence="3" type="ORF">QS748_09010</name>
</gene>
<protein>
    <submittedName>
        <fullName evidence="3">PhoPQ-activated protein PqaA family protein</fullName>
    </submittedName>
</protein>
<feature type="chain" id="PRO_5041699102" evidence="2">
    <location>
        <begin position="23"/>
        <end position="508"/>
    </location>
</feature>
<feature type="signal peptide" evidence="2">
    <location>
        <begin position="1"/>
        <end position="22"/>
    </location>
</feature>
<evidence type="ECO:0000256" key="1">
    <source>
        <dbReference type="SAM" id="MobiDB-lite"/>
    </source>
</evidence>
<feature type="region of interest" description="Disordered" evidence="1">
    <location>
        <begin position="486"/>
        <end position="508"/>
    </location>
</feature>
<dbReference type="PANTHER" id="PTHR31497:SF0">
    <property type="entry name" value="AUTOCRINE PROLIFERATION REPRESSOR PROTEIN A"/>
    <property type="match status" value="1"/>
</dbReference>
<dbReference type="InterPro" id="IPR009199">
    <property type="entry name" value="PhoPQ-act_pathogen-rel_PqaA"/>
</dbReference>
<dbReference type="InterPro" id="IPR029058">
    <property type="entry name" value="AB_hydrolase_fold"/>
</dbReference>
<organism evidence="3 4">
    <name type="scientific">Candidatus Endonucleibacter bathymodioli</name>
    <dbReference type="NCBI Taxonomy" id="539814"/>
    <lineage>
        <taxon>Bacteria</taxon>
        <taxon>Pseudomonadati</taxon>
        <taxon>Pseudomonadota</taxon>
        <taxon>Gammaproteobacteria</taxon>
        <taxon>Oceanospirillales</taxon>
        <taxon>Endozoicomonadaceae</taxon>
        <taxon>Candidatus Endonucleibacter</taxon>
    </lineage>
</organism>
<dbReference type="Gene3D" id="3.40.50.1820">
    <property type="entry name" value="alpha/beta hydrolase"/>
    <property type="match status" value="1"/>
</dbReference>
<accession>A0AA90NWB3</accession>
<keyword evidence="2" id="KW-0732">Signal</keyword>
<dbReference type="EMBL" id="JASXSV010000012">
    <property type="protein sequence ID" value="MDP0589308.1"/>
    <property type="molecule type" value="Genomic_DNA"/>
</dbReference>
<proteinExistence type="predicted"/>
<dbReference type="AlphaFoldDB" id="A0AA90NWB3"/>
<reference evidence="3 4" key="1">
    <citation type="journal article" date="2023" name="bioRxiv">
        <title>An intranuclear bacterial parasite of deep-sea mussels expresses apoptosis inhibitors acquired from its host.</title>
        <authorList>
            <person name="Gonzalez Porras M.A."/>
            <person name="Assie A."/>
            <person name="Tietjen M."/>
            <person name="Violette M."/>
            <person name="Kleiner M."/>
            <person name="Gruber-Vodicka H."/>
            <person name="Dubilier N."/>
            <person name="Leisch N."/>
        </authorList>
    </citation>
    <scope>NUCLEOTIDE SEQUENCE [LARGE SCALE GENOMIC DNA]</scope>
    <source>
        <strain evidence="3">IAP13</strain>
    </source>
</reference>
<dbReference type="PIRSF" id="PIRSF014728">
    <property type="entry name" value="PqaA"/>
    <property type="match status" value="1"/>
</dbReference>
<evidence type="ECO:0000313" key="3">
    <source>
        <dbReference type="EMBL" id="MDP0589308.1"/>
    </source>
</evidence>
<comment type="caution">
    <text evidence="3">The sequence shown here is derived from an EMBL/GenBank/DDBJ whole genome shotgun (WGS) entry which is preliminary data.</text>
</comment>
<name>A0AA90NWB3_9GAMM</name>
<dbReference type="Proteomes" id="UP001178148">
    <property type="component" value="Unassembled WGS sequence"/>
</dbReference>
<dbReference type="Pfam" id="PF10142">
    <property type="entry name" value="PhoPQ_related"/>
    <property type="match status" value="1"/>
</dbReference>
<dbReference type="PANTHER" id="PTHR31497">
    <property type="entry name" value="AUTOCRINE PROLIFERATION REPRESSOR PROTEIN A"/>
    <property type="match status" value="1"/>
</dbReference>
<evidence type="ECO:0000313" key="4">
    <source>
        <dbReference type="Proteomes" id="UP001178148"/>
    </source>
</evidence>
<evidence type="ECO:0000256" key="2">
    <source>
        <dbReference type="SAM" id="SignalP"/>
    </source>
</evidence>
<keyword evidence="4" id="KW-1185">Reference proteome</keyword>
<feature type="compositionally biased region" description="Polar residues" evidence="1">
    <location>
        <begin position="499"/>
        <end position="508"/>
    </location>
</feature>
<dbReference type="SUPFAM" id="SSF53474">
    <property type="entry name" value="alpha/beta-Hydrolases"/>
    <property type="match status" value="1"/>
</dbReference>